<proteinExistence type="predicted"/>
<name>A0A381V1C7_9ZZZZ</name>
<organism evidence="1">
    <name type="scientific">marine metagenome</name>
    <dbReference type="NCBI Taxonomy" id="408172"/>
    <lineage>
        <taxon>unclassified sequences</taxon>
        <taxon>metagenomes</taxon>
        <taxon>ecological metagenomes</taxon>
    </lineage>
</organism>
<reference evidence="1" key="1">
    <citation type="submission" date="2018-05" db="EMBL/GenBank/DDBJ databases">
        <authorList>
            <person name="Lanie J.A."/>
            <person name="Ng W.-L."/>
            <person name="Kazmierczak K.M."/>
            <person name="Andrzejewski T.M."/>
            <person name="Davidsen T.M."/>
            <person name="Wayne K.J."/>
            <person name="Tettelin H."/>
            <person name="Glass J.I."/>
            <person name="Rusch D."/>
            <person name="Podicherti R."/>
            <person name="Tsui H.-C.T."/>
            <person name="Winkler M.E."/>
        </authorList>
    </citation>
    <scope>NUCLEOTIDE SEQUENCE</scope>
</reference>
<accession>A0A381V1C7</accession>
<dbReference type="PROSITE" id="PS51257">
    <property type="entry name" value="PROKAR_LIPOPROTEIN"/>
    <property type="match status" value="1"/>
</dbReference>
<dbReference type="Gene3D" id="3.10.28.20">
    <property type="entry name" value="Acetamidase/Formamidase-like domains"/>
    <property type="match status" value="1"/>
</dbReference>
<feature type="non-terminal residue" evidence="1">
    <location>
        <position position="107"/>
    </location>
</feature>
<dbReference type="AlphaFoldDB" id="A0A381V1C7"/>
<evidence type="ECO:0000313" key="1">
    <source>
        <dbReference type="EMBL" id="SVA34206.1"/>
    </source>
</evidence>
<dbReference type="EMBL" id="UINC01007598">
    <property type="protein sequence ID" value="SVA34206.1"/>
    <property type="molecule type" value="Genomic_DNA"/>
</dbReference>
<sequence>MIRNFLLVLFIVLFISCAPKPPPAPEPSPTPLVPEWIGRQPADDNFWYGVGISDIKGSDDPRQAARQRAQSEIAEQLKVRIRSQMTDMMEATNMEYNEYSRSIIETR</sequence>
<gene>
    <name evidence="1" type="ORF">METZ01_LOCUS87060</name>
</gene>
<protein>
    <recommendedName>
        <fullName evidence="2">LPP20 lipoprotein</fullName>
    </recommendedName>
</protein>
<evidence type="ECO:0008006" key="2">
    <source>
        <dbReference type="Google" id="ProtNLM"/>
    </source>
</evidence>